<comment type="caution">
    <text evidence="1">The sequence shown here is derived from an EMBL/GenBank/DDBJ whole genome shotgun (WGS) entry which is preliminary data.</text>
</comment>
<dbReference type="EMBL" id="PXOH01000050">
    <property type="protein sequence ID" value="PSF31062.1"/>
    <property type="molecule type" value="Genomic_DNA"/>
</dbReference>
<evidence type="ECO:0000313" key="1">
    <source>
        <dbReference type="EMBL" id="PSF31062.1"/>
    </source>
</evidence>
<keyword evidence="2" id="KW-1185">Reference proteome</keyword>
<dbReference type="PRINTS" id="PR00313">
    <property type="entry name" value="CABNDNGRPT"/>
</dbReference>
<proteinExistence type="predicted"/>
<dbReference type="PROSITE" id="PS00330">
    <property type="entry name" value="HEMOLYSIN_CALCIUM"/>
    <property type="match status" value="2"/>
</dbReference>
<reference evidence="1 2" key="1">
    <citation type="submission" date="2018-03" db="EMBL/GenBank/DDBJ databases">
        <title>The ancient ancestry and fast evolution of plastids.</title>
        <authorList>
            <person name="Moore K.R."/>
            <person name="Magnabosco C."/>
            <person name="Momper L."/>
            <person name="Gold D.A."/>
            <person name="Bosak T."/>
            <person name="Fournier G.P."/>
        </authorList>
    </citation>
    <scope>NUCLEOTIDE SEQUENCE [LARGE SCALE GENOMIC DNA]</scope>
    <source>
        <strain evidence="1 2">CCALA 016</strain>
    </source>
</reference>
<gene>
    <name evidence="1" type="ORF">C7H19_23335</name>
</gene>
<dbReference type="InterPro" id="IPR018511">
    <property type="entry name" value="Hemolysin-typ_Ca-bd_CS"/>
</dbReference>
<dbReference type="GO" id="GO:0005509">
    <property type="term" value="F:calcium ion binding"/>
    <property type="evidence" value="ECO:0007669"/>
    <property type="project" value="InterPro"/>
</dbReference>
<dbReference type="SUPFAM" id="SSF51120">
    <property type="entry name" value="beta-Roll"/>
    <property type="match status" value="1"/>
</dbReference>
<dbReference type="Proteomes" id="UP000239001">
    <property type="component" value="Unassembled WGS sequence"/>
</dbReference>
<dbReference type="InterPro" id="IPR011049">
    <property type="entry name" value="Serralysin-like_metalloprot_C"/>
</dbReference>
<dbReference type="Pfam" id="PF00353">
    <property type="entry name" value="HemolysinCabind"/>
    <property type="match status" value="1"/>
</dbReference>
<accession>A0A2T1LR86</accession>
<dbReference type="Gene3D" id="2.150.10.10">
    <property type="entry name" value="Serralysin-like metalloprotease, C-terminal"/>
    <property type="match status" value="1"/>
</dbReference>
<sequence>MSNFDLFDAQYYARYNPDLAKAGLVTEAQLRWHFETHGIDEGRSFSPFLYLVYYRQANPDLASFTNRQLYNHIQEFGIAEQRRFSPFEITQLSDRATSNDDLRFGTKGNDVLSGGLGFDKIFGGMGNDTLYGDQGTDWLEGGSGNDQLQVVPTNEWR</sequence>
<dbReference type="InterPro" id="IPR001343">
    <property type="entry name" value="Hemolysn_Ca-bd"/>
</dbReference>
<dbReference type="OrthoDB" id="443173at2"/>
<dbReference type="AlphaFoldDB" id="A0A2T1LR86"/>
<evidence type="ECO:0008006" key="3">
    <source>
        <dbReference type="Google" id="ProtNLM"/>
    </source>
</evidence>
<organism evidence="1 2">
    <name type="scientific">Aphanothece hegewaldii CCALA 016</name>
    <dbReference type="NCBI Taxonomy" id="2107694"/>
    <lineage>
        <taxon>Bacteria</taxon>
        <taxon>Bacillati</taxon>
        <taxon>Cyanobacteriota</taxon>
        <taxon>Cyanophyceae</taxon>
        <taxon>Oscillatoriophycideae</taxon>
        <taxon>Chroococcales</taxon>
        <taxon>Aphanothecaceae</taxon>
        <taxon>Aphanothece</taxon>
    </lineage>
</organism>
<evidence type="ECO:0000313" key="2">
    <source>
        <dbReference type="Proteomes" id="UP000239001"/>
    </source>
</evidence>
<name>A0A2T1LR86_9CHRO</name>
<dbReference type="RefSeq" id="WP_106459314.1">
    <property type="nucleotide sequence ID" value="NZ_PXOH01000050.1"/>
</dbReference>
<reference evidence="1 2" key="2">
    <citation type="submission" date="2018-03" db="EMBL/GenBank/DDBJ databases">
        <authorList>
            <person name="Keele B.F."/>
        </authorList>
    </citation>
    <scope>NUCLEOTIDE SEQUENCE [LARGE SCALE GENOMIC DNA]</scope>
    <source>
        <strain evidence="1 2">CCALA 016</strain>
    </source>
</reference>
<protein>
    <recommendedName>
        <fullName evidence="3">Calcium-binding protein</fullName>
    </recommendedName>
</protein>